<feature type="domain" description="VanZ-like" evidence="2">
    <location>
        <begin position="30"/>
        <end position="115"/>
    </location>
</feature>
<feature type="transmembrane region" description="Helical" evidence="1">
    <location>
        <begin position="44"/>
        <end position="61"/>
    </location>
</feature>
<protein>
    <submittedName>
        <fullName evidence="3">VanZ family protein</fullName>
    </submittedName>
</protein>
<dbReference type="PANTHER" id="PTHR36834:SF2">
    <property type="entry name" value="MEMBRANE PROTEIN"/>
    <property type="match status" value="1"/>
</dbReference>
<dbReference type="InterPro" id="IPR006976">
    <property type="entry name" value="VanZ-like"/>
</dbReference>
<accession>A0ABS7YXS1</accession>
<proteinExistence type="predicted"/>
<feature type="transmembrane region" description="Helical" evidence="1">
    <location>
        <begin position="68"/>
        <end position="88"/>
    </location>
</feature>
<dbReference type="PANTHER" id="PTHR36834">
    <property type="entry name" value="MEMBRANE PROTEIN-RELATED"/>
    <property type="match status" value="1"/>
</dbReference>
<keyword evidence="1" id="KW-0812">Transmembrane</keyword>
<keyword evidence="4" id="KW-1185">Reference proteome</keyword>
<name>A0ABS7YXS1_9FIRM</name>
<evidence type="ECO:0000259" key="2">
    <source>
        <dbReference type="Pfam" id="PF04892"/>
    </source>
</evidence>
<dbReference type="EMBL" id="JAIWIY010000001">
    <property type="protein sequence ID" value="MCA2096533.1"/>
    <property type="molecule type" value="Genomic_DNA"/>
</dbReference>
<reference evidence="4" key="1">
    <citation type="submission" date="2023-07" db="EMBL/GenBank/DDBJ databases">
        <title>FDA dAtabase for Regulatory Grade micrObial Sequences (FDA-ARGOS): Supporting development and validation of Infectious Disease Dx tests.</title>
        <authorList>
            <person name="Sproer C."/>
            <person name="Gronow S."/>
            <person name="Severitt S."/>
            <person name="Schroder I."/>
            <person name="Tallon L."/>
            <person name="Sadzewicz L."/>
            <person name="Zhao X."/>
            <person name="Boylan J."/>
            <person name="Ott S."/>
            <person name="Bowen H."/>
            <person name="Vavikolanu K."/>
            <person name="Hazen T."/>
            <person name="Aluvathingal J."/>
            <person name="Nadendla S."/>
            <person name="Lowell S."/>
            <person name="Myers T."/>
            <person name="Yan Y."/>
        </authorList>
    </citation>
    <scope>NUCLEOTIDE SEQUENCE [LARGE SCALE GENOMIC DNA]</scope>
    <source>
        <strain evidence="4">FDAARGOS_1538</strain>
    </source>
</reference>
<feature type="transmembrane region" description="Helical" evidence="1">
    <location>
        <begin position="139"/>
        <end position="163"/>
    </location>
</feature>
<keyword evidence="1" id="KW-1133">Transmembrane helix</keyword>
<sequence length="165" mass="18892">MLSFVFCFYLIGVLAATGIAIKGSFSPRIVYIPFVDMIRGPIETFLNVILFIPLGFFLPFLYKKYNRLANIVLAGFLISLSIEFVQMFDIGTTDINDLIANTLGTYLGFSIYKTFKKAVPKSWINQTQVDGFQCYYELLFFWIGSLAIMLTVQRYIFNILFAAKF</sequence>
<evidence type="ECO:0000256" key="1">
    <source>
        <dbReference type="SAM" id="Phobius"/>
    </source>
</evidence>
<dbReference type="Pfam" id="PF04892">
    <property type="entry name" value="VanZ"/>
    <property type="match status" value="1"/>
</dbReference>
<dbReference type="Proteomes" id="UP001198374">
    <property type="component" value="Unassembled WGS sequence"/>
</dbReference>
<organism evidence="3 4">
    <name type="scientific">Anaerococcus degeneri</name>
    <dbReference type="NCBI Taxonomy" id="361500"/>
    <lineage>
        <taxon>Bacteria</taxon>
        <taxon>Bacillati</taxon>
        <taxon>Bacillota</taxon>
        <taxon>Tissierellia</taxon>
        <taxon>Tissierellales</taxon>
        <taxon>Peptoniphilaceae</taxon>
        <taxon>Anaerococcus</taxon>
    </lineage>
</organism>
<keyword evidence="1" id="KW-0472">Membrane</keyword>
<comment type="caution">
    <text evidence="3">The sequence shown here is derived from an EMBL/GenBank/DDBJ whole genome shotgun (WGS) entry which is preliminary data.</text>
</comment>
<gene>
    <name evidence="3" type="ORF">LDJ82_06370</name>
</gene>
<evidence type="ECO:0000313" key="4">
    <source>
        <dbReference type="Proteomes" id="UP001198374"/>
    </source>
</evidence>
<dbReference type="InterPro" id="IPR053150">
    <property type="entry name" value="Teicoplanin_resist-assoc"/>
</dbReference>
<evidence type="ECO:0000313" key="3">
    <source>
        <dbReference type="EMBL" id="MCA2096533.1"/>
    </source>
</evidence>